<evidence type="ECO:0000256" key="1">
    <source>
        <dbReference type="SAM" id="SignalP"/>
    </source>
</evidence>
<gene>
    <name evidence="2" type="ORF">SAMN02787113_04863</name>
</gene>
<evidence type="ECO:0000313" key="2">
    <source>
        <dbReference type="EMBL" id="SER90449.1"/>
    </source>
</evidence>
<dbReference type="EMBL" id="FOEL01000041">
    <property type="protein sequence ID" value="SER90449.1"/>
    <property type="molecule type" value="Genomic_DNA"/>
</dbReference>
<dbReference type="AlphaFoldDB" id="A0A1H9T142"/>
<sequence length="258" mass="29467">MTKNIKRKMMAVPFAAMASMMLMTSAFAAEATPVKQVEPIVEVAPAKTTTQLNLESNNDVERRQALEETFNVKLSDTDIWADKAGEHVYDPYGNKVEYTPHEALKALNIYAVNANRQELIQYGIRTNDWQPYYAFEAQKTPAYFDLVDGKYEYNKTFWGNRIENTLKNMKEKLADNWGNEEKRAEIEADMKAYIKKQATIFNEAPGMVPYVIGLNHTATLAKENGVAEVAKDYFDSKYNHPDVMTKGIFKDGYNPFKK</sequence>
<comment type="caution">
    <text evidence="2">The sequence shown here is derived from an EMBL/GenBank/DDBJ whole genome shotgun (WGS) entry which is preliminary data.</text>
</comment>
<name>A0A1H9T142_9BACI</name>
<keyword evidence="1" id="KW-0732">Signal</keyword>
<evidence type="ECO:0000313" key="3">
    <source>
        <dbReference type="Proteomes" id="UP000199410"/>
    </source>
</evidence>
<dbReference type="RefSeq" id="WP_139150638.1">
    <property type="nucleotide sequence ID" value="NZ_FOCR01000041.1"/>
</dbReference>
<protein>
    <submittedName>
        <fullName evidence="2">Uncharacterized protein</fullName>
    </submittedName>
</protein>
<dbReference type="Proteomes" id="UP000199410">
    <property type="component" value="Unassembled WGS sequence"/>
</dbReference>
<organism evidence="2 3">
    <name type="scientific">Lysinibacillus fusiformis</name>
    <dbReference type="NCBI Taxonomy" id="28031"/>
    <lineage>
        <taxon>Bacteria</taxon>
        <taxon>Bacillati</taxon>
        <taxon>Bacillota</taxon>
        <taxon>Bacilli</taxon>
        <taxon>Bacillales</taxon>
        <taxon>Bacillaceae</taxon>
        <taxon>Lysinibacillus</taxon>
    </lineage>
</organism>
<accession>A0A1H9T142</accession>
<feature type="chain" id="PRO_5030923941" evidence="1">
    <location>
        <begin position="29"/>
        <end position="258"/>
    </location>
</feature>
<feature type="signal peptide" evidence="1">
    <location>
        <begin position="1"/>
        <end position="28"/>
    </location>
</feature>
<proteinExistence type="predicted"/>
<reference evidence="2 3" key="1">
    <citation type="submission" date="2016-10" db="EMBL/GenBank/DDBJ databases">
        <authorList>
            <person name="Varghese N."/>
            <person name="Submissions S."/>
        </authorList>
    </citation>
    <scope>NUCLEOTIDE SEQUENCE [LARGE SCALE GENOMIC DNA]</scope>
    <source>
        <strain evidence="2 3">TC-13</strain>
    </source>
</reference>